<keyword evidence="3" id="KW-1185">Reference proteome</keyword>
<dbReference type="GeneID" id="68102209"/>
<gene>
    <name evidence="2" type="ORF">C9374_009755</name>
</gene>
<evidence type="ECO:0000313" key="3">
    <source>
        <dbReference type="Proteomes" id="UP000816034"/>
    </source>
</evidence>
<reference evidence="2 3" key="1">
    <citation type="journal article" date="2018" name="BMC Genomics">
        <title>The genome of Naegleria lovaniensis, the basis for a comparative approach to unravel pathogenicity factors of the human pathogenic amoeba N. fowleri.</title>
        <authorList>
            <person name="Liechti N."/>
            <person name="Schurch N."/>
            <person name="Bruggmann R."/>
            <person name="Wittwer M."/>
        </authorList>
    </citation>
    <scope>NUCLEOTIDE SEQUENCE [LARGE SCALE GENOMIC DNA]</scope>
    <source>
        <strain evidence="2 3">ATCC 30569</strain>
    </source>
</reference>
<accession>A0AA88H252</accession>
<protein>
    <submittedName>
        <fullName evidence="2">Uncharacterized protein</fullName>
    </submittedName>
</protein>
<organism evidence="2 3">
    <name type="scientific">Naegleria lovaniensis</name>
    <name type="common">Amoeba</name>
    <dbReference type="NCBI Taxonomy" id="51637"/>
    <lineage>
        <taxon>Eukaryota</taxon>
        <taxon>Discoba</taxon>
        <taxon>Heterolobosea</taxon>
        <taxon>Tetramitia</taxon>
        <taxon>Eutetramitia</taxon>
        <taxon>Vahlkampfiidae</taxon>
        <taxon>Naegleria</taxon>
    </lineage>
</organism>
<dbReference type="EMBL" id="PYSW02000003">
    <property type="protein sequence ID" value="KAG2393178.1"/>
    <property type="molecule type" value="Genomic_DNA"/>
</dbReference>
<evidence type="ECO:0000256" key="1">
    <source>
        <dbReference type="SAM" id="MobiDB-lite"/>
    </source>
</evidence>
<evidence type="ECO:0000313" key="2">
    <source>
        <dbReference type="EMBL" id="KAG2393178.1"/>
    </source>
</evidence>
<dbReference type="AlphaFoldDB" id="A0AA88H252"/>
<comment type="caution">
    <text evidence="2">The sequence shown here is derived from an EMBL/GenBank/DDBJ whole genome shotgun (WGS) entry which is preliminary data.</text>
</comment>
<feature type="compositionally biased region" description="Polar residues" evidence="1">
    <location>
        <begin position="30"/>
        <end position="53"/>
    </location>
</feature>
<dbReference type="Proteomes" id="UP000816034">
    <property type="component" value="Unassembled WGS sequence"/>
</dbReference>
<sequence length="861" mass="99543">MLEHLPKDCLAVICSFLLGSYSYYESSSSTATDSNDQHENSTQLSRNRSFGTTTTSTRLDDLIPLRSLMHTHPQLHDNIYHNELIWTQLAIPFPDFLQSRILFQCLTEELELGDFNILEKLETPCNYENHSSVLITLFHRALLTFCDLNLIRKVMISKVWASHSFLEKVLNLFPNVEELTLSVKYDRTIYRHLLLENIGTRTRQDSIWLVKIFRNLKKIRVCDFDTLKLVSQMMQDLSLENISIFCVTKKQEMIQLLVEHVCHSQHMKNIEILSLISIEQAKNLLPLHDKMTVLKISETNRLHLTSSNVFQEIFTKFEYLQSLSISFPSLSSNSEMKNTIELSGTWNHLEEISLRFATEQFIPILNVKNFKAPKLKSFTTSHCILTVDSSINNVTAQHNNTCYIPCLNKLHFTNVHCMESDYWTSLPNLSTFFATYQKYYSFSIDQNINRYSFQSHKHLKSVMVNGMNWISIENCRALKKISISKTSHVSIQLSNSKLSYLSLDSIESFLQVQVDECETVVLRGMQYHVAGQNFSLNINTIHTLNDTMTNLLQVQQVKNLKLYCQNNQNRQHLRNYLSTWSANLESIQLLVTNKSDSYEKAISKVFSNFTLDELNNKIIPFLSQPISQVEETTREFYNDHEDYLIKTEIVAPQYDLDNLNISIGSASFKLDSCMVKRLNVSHLKYWDDTKASVLQAVEKFDWSLIAKSSDLNISKLHIFQPSQSIVFSNLRALMLTDVSKIELRLNSFPLLSRFVVNRGLKLLLNIESFEFLHLIIFNIVNVKQLSIESLSQLKAPKLRELVIANIDEKLSLGSDMMSKNNLAMMDSNFPSLLFSFVEDWNEMEKTQNARRKVNKQTCVLA</sequence>
<feature type="region of interest" description="Disordered" evidence="1">
    <location>
        <begin position="29"/>
        <end position="53"/>
    </location>
</feature>
<proteinExistence type="predicted"/>
<dbReference type="RefSeq" id="XP_044555072.1">
    <property type="nucleotide sequence ID" value="XM_044699977.1"/>
</dbReference>
<name>A0AA88H252_NAELO</name>